<name>A0A2P8CCY3_9BACT</name>
<protein>
    <submittedName>
        <fullName evidence="5">4'-phosphopantetheinyl transferase superfamily protein</fullName>
    </submittedName>
</protein>
<dbReference type="EMBL" id="PYGC01000005">
    <property type="protein sequence ID" value="PSK82821.1"/>
    <property type="molecule type" value="Genomic_DNA"/>
</dbReference>
<comment type="similarity">
    <text evidence="1">Belongs to the P-Pant transferase superfamily. Gsp/Sfp/HetI/AcpT family.</text>
</comment>
<dbReference type="InterPro" id="IPR008278">
    <property type="entry name" value="4-PPantetheinyl_Trfase_dom"/>
</dbReference>
<evidence type="ECO:0000256" key="2">
    <source>
        <dbReference type="ARBA" id="ARBA00022679"/>
    </source>
</evidence>
<evidence type="ECO:0000256" key="1">
    <source>
        <dbReference type="ARBA" id="ARBA00010990"/>
    </source>
</evidence>
<sequence>MPLFTNENIDDALLGLWEITETPEELRQIVTLTPAEEQEFKSFTNLRRQREWLATRALLQQMLDEPFEIRHLTDGKPVLEDTPYHISISHSSEYAAVLLHEEMQPGLDIENVSRSIDRVAPRFLSAEELQNCLTNDGYSNIKLFMHWCAKEAIFKMIPHQGVEFSTQIQIPAFEMTGSNGSFTGLFKGLFGTDHIDLNYRFVEDNLMVWGLYE</sequence>
<dbReference type="OrthoDB" id="1190494at2"/>
<dbReference type="GO" id="GO:0000287">
    <property type="term" value="F:magnesium ion binding"/>
    <property type="evidence" value="ECO:0007669"/>
    <property type="project" value="InterPro"/>
</dbReference>
<feature type="domain" description="4'-phosphopantetheinyl transferase" evidence="3">
    <location>
        <begin position="106"/>
        <end position="176"/>
    </location>
</feature>
<dbReference type="PANTHER" id="PTHR12215">
    <property type="entry name" value="PHOSPHOPANTETHEINE TRANSFERASE"/>
    <property type="match status" value="1"/>
</dbReference>
<dbReference type="RefSeq" id="WP_106542411.1">
    <property type="nucleotide sequence ID" value="NZ_BLAU01000001.1"/>
</dbReference>
<dbReference type="SUPFAM" id="SSF56214">
    <property type="entry name" value="4'-phosphopantetheinyl transferase"/>
    <property type="match status" value="2"/>
</dbReference>
<reference evidence="5 6" key="1">
    <citation type="submission" date="2018-03" db="EMBL/GenBank/DDBJ databases">
        <title>Genomic Encyclopedia of Archaeal and Bacterial Type Strains, Phase II (KMG-II): from individual species to whole genera.</title>
        <authorList>
            <person name="Goeker M."/>
        </authorList>
    </citation>
    <scope>NUCLEOTIDE SEQUENCE [LARGE SCALE GENOMIC DNA]</scope>
    <source>
        <strain evidence="5 6">DSM 27267</strain>
    </source>
</reference>
<dbReference type="Pfam" id="PF01648">
    <property type="entry name" value="ACPS"/>
    <property type="match status" value="1"/>
</dbReference>
<evidence type="ECO:0000313" key="6">
    <source>
        <dbReference type="Proteomes" id="UP000240621"/>
    </source>
</evidence>
<dbReference type="EMBL" id="BLAU01000001">
    <property type="protein sequence ID" value="GET21364.1"/>
    <property type="molecule type" value="Genomic_DNA"/>
</dbReference>
<dbReference type="InterPro" id="IPR050559">
    <property type="entry name" value="P-Pant_transferase_sf"/>
</dbReference>
<evidence type="ECO:0000313" key="5">
    <source>
        <dbReference type="EMBL" id="PSK82821.1"/>
    </source>
</evidence>
<dbReference type="Proteomes" id="UP000396862">
    <property type="component" value="Unassembled WGS sequence"/>
</dbReference>
<dbReference type="GO" id="GO:0019878">
    <property type="term" value="P:lysine biosynthetic process via aminoadipic acid"/>
    <property type="evidence" value="ECO:0007669"/>
    <property type="project" value="TreeGrafter"/>
</dbReference>
<reference evidence="4 7" key="2">
    <citation type="submission" date="2019-10" db="EMBL/GenBank/DDBJ databases">
        <title>Prolixibacter strains distinguished by the presence of nitrate reductase genes were adept at nitrate-dependent anaerobic corrosion of metallic iron and carbon steel.</title>
        <authorList>
            <person name="Iino T."/>
            <person name="Shono N."/>
            <person name="Ito K."/>
            <person name="Nakamura R."/>
            <person name="Sueoka K."/>
            <person name="Harayama S."/>
            <person name="Ohkuma M."/>
        </authorList>
    </citation>
    <scope>NUCLEOTIDE SEQUENCE [LARGE SCALE GENOMIC DNA]</scope>
    <source>
        <strain evidence="4 7">MIC1-1</strain>
    </source>
</reference>
<evidence type="ECO:0000313" key="7">
    <source>
        <dbReference type="Proteomes" id="UP000396862"/>
    </source>
</evidence>
<dbReference type="Proteomes" id="UP000240621">
    <property type="component" value="Unassembled WGS sequence"/>
</dbReference>
<organism evidence="5 6">
    <name type="scientific">Prolixibacter denitrificans</name>
    <dbReference type="NCBI Taxonomy" id="1541063"/>
    <lineage>
        <taxon>Bacteria</taxon>
        <taxon>Pseudomonadati</taxon>
        <taxon>Bacteroidota</taxon>
        <taxon>Bacteroidia</taxon>
        <taxon>Marinilabiliales</taxon>
        <taxon>Prolixibacteraceae</taxon>
        <taxon>Prolixibacter</taxon>
    </lineage>
</organism>
<dbReference type="PANTHER" id="PTHR12215:SF10">
    <property type="entry name" value="L-AMINOADIPATE-SEMIALDEHYDE DEHYDROGENASE-PHOSPHOPANTETHEINYL TRANSFERASE"/>
    <property type="match status" value="1"/>
</dbReference>
<dbReference type="GO" id="GO:0008897">
    <property type="term" value="F:holo-[acyl-carrier-protein] synthase activity"/>
    <property type="evidence" value="ECO:0007669"/>
    <property type="project" value="InterPro"/>
</dbReference>
<proteinExistence type="inferred from homology"/>
<keyword evidence="2 5" id="KW-0808">Transferase</keyword>
<dbReference type="Gene3D" id="3.90.470.20">
    <property type="entry name" value="4'-phosphopantetheinyl transferase domain"/>
    <property type="match status" value="1"/>
</dbReference>
<dbReference type="GO" id="GO:0005829">
    <property type="term" value="C:cytosol"/>
    <property type="evidence" value="ECO:0007669"/>
    <property type="project" value="TreeGrafter"/>
</dbReference>
<evidence type="ECO:0000259" key="3">
    <source>
        <dbReference type="Pfam" id="PF01648"/>
    </source>
</evidence>
<dbReference type="AlphaFoldDB" id="A0A2P8CCY3"/>
<gene>
    <name evidence="5" type="ORF">CLV93_105215</name>
    <name evidence="4" type="ORF">JCM18694_16100</name>
</gene>
<accession>A0A2P8CCY3</accession>
<dbReference type="InterPro" id="IPR037143">
    <property type="entry name" value="4-PPantetheinyl_Trfase_dom_sf"/>
</dbReference>
<comment type="caution">
    <text evidence="5">The sequence shown here is derived from an EMBL/GenBank/DDBJ whole genome shotgun (WGS) entry which is preliminary data.</text>
</comment>
<evidence type="ECO:0000313" key="4">
    <source>
        <dbReference type="EMBL" id="GET21364.1"/>
    </source>
</evidence>
<keyword evidence="7" id="KW-1185">Reference proteome</keyword>